<evidence type="ECO:0000256" key="1">
    <source>
        <dbReference type="SAM" id="MobiDB-lite"/>
    </source>
</evidence>
<dbReference type="EMBL" id="MU865292">
    <property type="protein sequence ID" value="KAK4231589.1"/>
    <property type="molecule type" value="Genomic_DNA"/>
</dbReference>
<sequence length="237" mass="27893">MSDSASSQTTAQQEPLSSSDDPPAVADENLAQEALDLMDKMHAEAEEYTDIINTTDPNIYFRESWQGNVPLAGIRVLWGLPKCGYEAEAEREKVYRQHMQMLAWRQTGLELIVLLATTQLVLRNVDELMERARLPLVILKFRLNTQGILDLRVFDARLSFAQHHADTWAEMRRNEHIKVIHYDLEKPWKIQEGQHSEEKKDWLEIWKKVEKEWTENPRKEKMWIWKKAKWDELIVGQ</sequence>
<organism evidence="2 3">
    <name type="scientific">Podospora fimiseda</name>
    <dbReference type="NCBI Taxonomy" id="252190"/>
    <lineage>
        <taxon>Eukaryota</taxon>
        <taxon>Fungi</taxon>
        <taxon>Dikarya</taxon>
        <taxon>Ascomycota</taxon>
        <taxon>Pezizomycotina</taxon>
        <taxon>Sordariomycetes</taxon>
        <taxon>Sordariomycetidae</taxon>
        <taxon>Sordariales</taxon>
        <taxon>Podosporaceae</taxon>
        <taxon>Podospora</taxon>
    </lineage>
</organism>
<evidence type="ECO:0000313" key="2">
    <source>
        <dbReference type="EMBL" id="KAK4231589.1"/>
    </source>
</evidence>
<gene>
    <name evidence="2" type="ORF">QBC38DRAFT_439981</name>
</gene>
<dbReference type="AlphaFoldDB" id="A0AAN7H7V5"/>
<protein>
    <submittedName>
        <fullName evidence="2">Uncharacterized protein</fullName>
    </submittedName>
</protein>
<reference evidence="2" key="1">
    <citation type="journal article" date="2023" name="Mol. Phylogenet. Evol.">
        <title>Genome-scale phylogeny and comparative genomics of the fungal order Sordariales.</title>
        <authorList>
            <person name="Hensen N."/>
            <person name="Bonometti L."/>
            <person name="Westerberg I."/>
            <person name="Brannstrom I.O."/>
            <person name="Guillou S."/>
            <person name="Cros-Aarteil S."/>
            <person name="Calhoun S."/>
            <person name="Haridas S."/>
            <person name="Kuo A."/>
            <person name="Mondo S."/>
            <person name="Pangilinan J."/>
            <person name="Riley R."/>
            <person name="LaButti K."/>
            <person name="Andreopoulos B."/>
            <person name="Lipzen A."/>
            <person name="Chen C."/>
            <person name="Yan M."/>
            <person name="Daum C."/>
            <person name="Ng V."/>
            <person name="Clum A."/>
            <person name="Steindorff A."/>
            <person name="Ohm R.A."/>
            <person name="Martin F."/>
            <person name="Silar P."/>
            <person name="Natvig D.O."/>
            <person name="Lalanne C."/>
            <person name="Gautier V."/>
            <person name="Ament-Velasquez S.L."/>
            <person name="Kruys A."/>
            <person name="Hutchinson M.I."/>
            <person name="Powell A.J."/>
            <person name="Barry K."/>
            <person name="Miller A.N."/>
            <person name="Grigoriev I.V."/>
            <person name="Debuchy R."/>
            <person name="Gladieux P."/>
            <person name="Hiltunen Thoren M."/>
            <person name="Johannesson H."/>
        </authorList>
    </citation>
    <scope>NUCLEOTIDE SEQUENCE</scope>
    <source>
        <strain evidence="2">CBS 990.96</strain>
    </source>
</reference>
<comment type="caution">
    <text evidence="2">The sequence shown here is derived from an EMBL/GenBank/DDBJ whole genome shotgun (WGS) entry which is preliminary data.</text>
</comment>
<reference evidence="2" key="2">
    <citation type="submission" date="2023-05" db="EMBL/GenBank/DDBJ databases">
        <authorList>
            <consortium name="Lawrence Berkeley National Laboratory"/>
            <person name="Steindorff A."/>
            <person name="Hensen N."/>
            <person name="Bonometti L."/>
            <person name="Westerberg I."/>
            <person name="Brannstrom I.O."/>
            <person name="Guillou S."/>
            <person name="Cros-Aarteil S."/>
            <person name="Calhoun S."/>
            <person name="Haridas S."/>
            <person name="Kuo A."/>
            <person name="Mondo S."/>
            <person name="Pangilinan J."/>
            <person name="Riley R."/>
            <person name="Labutti K."/>
            <person name="Andreopoulos B."/>
            <person name="Lipzen A."/>
            <person name="Chen C."/>
            <person name="Yanf M."/>
            <person name="Daum C."/>
            <person name="Ng V."/>
            <person name="Clum A."/>
            <person name="Ohm R."/>
            <person name="Martin F."/>
            <person name="Silar P."/>
            <person name="Natvig D."/>
            <person name="Lalanne C."/>
            <person name="Gautier V."/>
            <person name="Ament-Velasquez S.L."/>
            <person name="Kruys A."/>
            <person name="Hutchinson M.I."/>
            <person name="Powell A.J."/>
            <person name="Barry K."/>
            <person name="Miller A.N."/>
            <person name="Grigoriev I.V."/>
            <person name="Debuchy R."/>
            <person name="Gladieux P."/>
            <person name="Thoren M.H."/>
            <person name="Johannesson H."/>
        </authorList>
    </citation>
    <scope>NUCLEOTIDE SEQUENCE</scope>
    <source>
        <strain evidence="2">CBS 990.96</strain>
    </source>
</reference>
<accession>A0AAN7H7V5</accession>
<dbReference type="Proteomes" id="UP001301958">
    <property type="component" value="Unassembled WGS sequence"/>
</dbReference>
<name>A0AAN7H7V5_9PEZI</name>
<feature type="region of interest" description="Disordered" evidence="1">
    <location>
        <begin position="1"/>
        <end position="26"/>
    </location>
</feature>
<evidence type="ECO:0000313" key="3">
    <source>
        <dbReference type="Proteomes" id="UP001301958"/>
    </source>
</evidence>
<proteinExistence type="predicted"/>
<keyword evidence="3" id="KW-1185">Reference proteome</keyword>
<feature type="compositionally biased region" description="Low complexity" evidence="1">
    <location>
        <begin position="1"/>
        <end position="13"/>
    </location>
</feature>